<evidence type="ECO:0000256" key="1">
    <source>
        <dbReference type="SAM" id="MobiDB-lite"/>
    </source>
</evidence>
<feature type="compositionally biased region" description="Basic and acidic residues" evidence="1">
    <location>
        <begin position="17"/>
        <end position="26"/>
    </location>
</feature>
<sequence>MLDANDRARPAQVKRVHGAEPADPRLRRPVIGATRQSTSAPGEPIAVAARTFRAAEWDRAAALV</sequence>
<dbReference type="AlphaFoldDB" id="A0A372G918"/>
<dbReference type="EMBL" id="QVNQ01000011">
    <property type="protein sequence ID" value="RFS81886.1"/>
    <property type="molecule type" value="Genomic_DNA"/>
</dbReference>
<proteinExistence type="predicted"/>
<dbReference type="Proteomes" id="UP000262882">
    <property type="component" value="Unassembled WGS sequence"/>
</dbReference>
<protein>
    <submittedName>
        <fullName evidence="2">Uncharacterized protein</fullName>
    </submittedName>
</protein>
<reference evidence="2 3" key="1">
    <citation type="submission" date="2018-08" db="EMBL/GenBank/DDBJ databases">
        <title>Actinomadura spongicola sp. nov., isolated from marine sponge Leucetta chagosensis.</title>
        <authorList>
            <person name="Li L."/>
            <person name="Lin H.W."/>
        </authorList>
    </citation>
    <scope>NUCLEOTIDE SEQUENCE [LARGE SCALE GENOMIC DNA]</scope>
    <source>
        <strain evidence="2 3">LHW52907</strain>
    </source>
</reference>
<accession>A0A372G918</accession>
<gene>
    <name evidence="2" type="ORF">D0T12_29695</name>
</gene>
<evidence type="ECO:0000313" key="2">
    <source>
        <dbReference type="EMBL" id="RFS81886.1"/>
    </source>
</evidence>
<feature type="region of interest" description="Disordered" evidence="1">
    <location>
        <begin position="1"/>
        <end position="42"/>
    </location>
</feature>
<keyword evidence="3" id="KW-1185">Reference proteome</keyword>
<dbReference type="RefSeq" id="WP_117403741.1">
    <property type="nucleotide sequence ID" value="NZ_QVNQ01000011.1"/>
</dbReference>
<comment type="caution">
    <text evidence="2">The sequence shown here is derived from an EMBL/GenBank/DDBJ whole genome shotgun (WGS) entry which is preliminary data.</text>
</comment>
<organism evidence="2 3">
    <name type="scientific">Actinomadura spongiicola</name>
    <dbReference type="NCBI Taxonomy" id="2303421"/>
    <lineage>
        <taxon>Bacteria</taxon>
        <taxon>Bacillati</taxon>
        <taxon>Actinomycetota</taxon>
        <taxon>Actinomycetes</taxon>
        <taxon>Streptosporangiales</taxon>
        <taxon>Thermomonosporaceae</taxon>
        <taxon>Actinomadura</taxon>
    </lineage>
</organism>
<name>A0A372G918_9ACTN</name>
<evidence type="ECO:0000313" key="3">
    <source>
        <dbReference type="Proteomes" id="UP000262882"/>
    </source>
</evidence>